<dbReference type="SUPFAM" id="SSF55277">
    <property type="entry name" value="GYF domain"/>
    <property type="match status" value="1"/>
</dbReference>
<dbReference type="InterPro" id="IPR003169">
    <property type="entry name" value="GYF"/>
</dbReference>
<proteinExistence type="predicted"/>
<feature type="region of interest" description="Disordered" evidence="1">
    <location>
        <begin position="933"/>
        <end position="953"/>
    </location>
</feature>
<feature type="region of interest" description="Disordered" evidence="1">
    <location>
        <begin position="1122"/>
        <end position="1150"/>
    </location>
</feature>
<feature type="compositionally biased region" description="Basic and acidic residues" evidence="1">
    <location>
        <begin position="91"/>
        <end position="105"/>
    </location>
</feature>
<feature type="compositionally biased region" description="Polar residues" evidence="1">
    <location>
        <begin position="1452"/>
        <end position="1479"/>
    </location>
</feature>
<feature type="compositionally biased region" description="Basic and acidic residues" evidence="1">
    <location>
        <begin position="1309"/>
        <end position="1323"/>
    </location>
</feature>
<evidence type="ECO:0000313" key="4">
    <source>
        <dbReference type="Proteomes" id="UP000026961"/>
    </source>
</evidence>
<feature type="compositionally biased region" description="Basic and acidic residues" evidence="1">
    <location>
        <begin position="1367"/>
        <end position="1376"/>
    </location>
</feature>
<feature type="region of interest" description="Disordered" evidence="1">
    <location>
        <begin position="1196"/>
        <end position="1216"/>
    </location>
</feature>
<evidence type="ECO:0000259" key="2">
    <source>
        <dbReference type="PROSITE" id="PS50829"/>
    </source>
</evidence>
<reference evidence="3" key="2">
    <citation type="submission" date="2018-05" db="EMBL/GenBank/DDBJ databases">
        <title>OgluRS3 (Oryza glumaepatula Reference Sequence Version 3).</title>
        <authorList>
            <person name="Zhang J."/>
            <person name="Kudrna D."/>
            <person name="Lee S."/>
            <person name="Talag J."/>
            <person name="Welchert J."/>
            <person name="Wing R.A."/>
        </authorList>
    </citation>
    <scope>NUCLEOTIDE SEQUENCE [LARGE SCALE GENOMIC DNA]</scope>
</reference>
<organism evidence="3">
    <name type="scientific">Oryza glumipatula</name>
    <dbReference type="NCBI Taxonomy" id="40148"/>
    <lineage>
        <taxon>Eukaryota</taxon>
        <taxon>Viridiplantae</taxon>
        <taxon>Streptophyta</taxon>
        <taxon>Embryophyta</taxon>
        <taxon>Tracheophyta</taxon>
        <taxon>Spermatophyta</taxon>
        <taxon>Magnoliopsida</taxon>
        <taxon>Liliopsida</taxon>
        <taxon>Poales</taxon>
        <taxon>Poaceae</taxon>
        <taxon>BOP clade</taxon>
        <taxon>Oryzoideae</taxon>
        <taxon>Oryzeae</taxon>
        <taxon>Oryzinae</taxon>
        <taxon>Oryza</taxon>
    </lineage>
</organism>
<name>A0A0E0AK13_9ORYZ</name>
<feature type="compositionally biased region" description="Basic and acidic residues" evidence="1">
    <location>
        <begin position="113"/>
        <end position="223"/>
    </location>
</feature>
<dbReference type="Gene3D" id="3.30.1490.40">
    <property type="match status" value="1"/>
</dbReference>
<feature type="compositionally biased region" description="Low complexity" evidence="1">
    <location>
        <begin position="1590"/>
        <end position="1603"/>
    </location>
</feature>
<evidence type="ECO:0000313" key="3">
    <source>
        <dbReference type="EnsemblPlants" id="OGLUM07G14390.1"/>
    </source>
</evidence>
<accession>A0A0E0AK13</accession>
<dbReference type="PANTHER" id="PTHR47471:SF1">
    <property type="entry name" value="PROTEIN ESSENTIAL FOR POTEXVIRUS ACCUMULATION 1"/>
    <property type="match status" value="1"/>
</dbReference>
<feature type="region of interest" description="Disordered" evidence="1">
    <location>
        <begin position="817"/>
        <end position="836"/>
    </location>
</feature>
<feature type="compositionally biased region" description="Polar residues" evidence="1">
    <location>
        <begin position="1232"/>
        <end position="1246"/>
    </location>
</feature>
<feature type="region of interest" description="Disordered" evidence="1">
    <location>
        <begin position="1588"/>
        <end position="1616"/>
    </location>
</feature>
<feature type="compositionally biased region" description="Low complexity" evidence="1">
    <location>
        <begin position="277"/>
        <end position="289"/>
    </location>
</feature>
<feature type="compositionally biased region" description="Basic and acidic residues" evidence="1">
    <location>
        <begin position="933"/>
        <end position="950"/>
    </location>
</feature>
<feature type="compositionally biased region" description="Basic and acidic residues" evidence="1">
    <location>
        <begin position="1495"/>
        <end position="1504"/>
    </location>
</feature>
<feature type="region of interest" description="Disordered" evidence="1">
    <location>
        <begin position="377"/>
        <end position="430"/>
    </location>
</feature>
<feature type="compositionally biased region" description="Basic and acidic residues" evidence="1">
    <location>
        <begin position="390"/>
        <end position="404"/>
    </location>
</feature>
<dbReference type="eggNOG" id="KOG1862">
    <property type="taxonomic scope" value="Eukaryota"/>
</dbReference>
<feature type="region of interest" description="Disordered" evidence="1">
    <location>
        <begin position="1"/>
        <end position="308"/>
    </location>
</feature>
<reference evidence="3" key="1">
    <citation type="submission" date="2015-04" db="UniProtKB">
        <authorList>
            <consortium name="EnsemblPlants"/>
        </authorList>
    </citation>
    <scope>IDENTIFICATION</scope>
</reference>
<feature type="compositionally biased region" description="Basic residues" evidence="1">
    <location>
        <begin position="1035"/>
        <end position="1045"/>
    </location>
</feature>
<feature type="compositionally biased region" description="Basic and acidic residues" evidence="1">
    <location>
        <begin position="8"/>
        <end position="17"/>
    </location>
</feature>
<dbReference type="InterPro" id="IPR035445">
    <property type="entry name" value="GYF-like_dom_sf"/>
</dbReference>
<dbReference type="STRING" id="40148.A0A0E0AK13"/>
<dbReference type="SMART" id="SM00444">
    <property type="entry name" value="GYF"/>
    <property type="match status" value="1"/>
</dbReference>
<feature type="compositionally biased region" description="Polar residues" evidence="1">
    <location>
        <begin position="243"/>
        <end position="254"/>
    </location>
</feature>
<dbReference type="PROSITE" id="PS50829">
    <property type="entry name" value="GYF"/>
    <property type="match status" value="1"/>
</dbReference>
<feature type="domain" description="GYF" evidence="2">
    <location>
        <begin position="486"/>
        <end position="537"/>
    </location>
</feature>
<dbReference type="CDD" id="cd00072">
    <property type="entry name" value="GYF"/>
    <property type="match status" value="1"/>
</dbReference>
<protein>
    <recommendedName>
        <fullName evidence="2">GYF domain-containing protein</fullName>
    </recommendedName>
</protein>
<feature type="compositionally biased region" description="Polar residues" evidence="1">
    <location>
        <begin position="1392"/>
        <end position="1412"/>
    </location>
</feature>
<dbReference type="Pfam" id="PF02213">
    <property type="entry name" value="GYF"/>
    <property type="match status" value="1"/>
</dbReference>
<feature type="region of interest" description="Disordered" evidence="1">
    <location>
        <begin position="1010"/>
        <end position="1109"/>
    </location>
</feature>
<feature type="compositionally biased region" description="Basic and acidic residues" evidence="1">
    <location>
        <begin position="1442"/>
        <end position="1451"/>
    </location>
</feature>
<dbReference type="Proteomes" id="UP000026961">
    <property type="component" value="Chromosome 7"/>
</dbReference>
<feature type="compositionally biased region" description="Polar residues" evidence="1">
    <location>
        <begin position="825"/>
        <end position="836"/>
    </location>
</feature>
<feature type="compositionally biased region" description="Basic and acidic residues" evidence="1">
    <location>
        <begin position="1025"/>
        <end position="1034"/>
    </location>
</feature>
<dbReference type="Gramene" id="OGLUM07G14390.1">
    <property type="protein sequence ID" value="OGLUM07G14390.1"/>
    <property type="gene ID" value="OGLUM07G14390"/>
</dbReference>
<dbReference type="PANTHER" id="PTHR47471">
    <property type="entry name" value="GYF DOMAIN-CONTAINING PROTEIN"/>
    <property type="match status" value="1"/>
</dbReference>
<sequence length="1645" mass="178536">MAATPDRANADLRRRLAVDAPPPPQQIAKDKQGLDTEMPLSPQWLMKVGENKEPSLLGVRSDGSKIPGNDEDSSFSVKRKDVFRASVLDGETGRRERWRDDEREPNSAPRWNRWRETDKEHGDARKLERWSDDSSKYSVDGRRPPQERWSDSSNKEGNYDQRRDNKWSARRGPNDKESENWRDRWGDSGKDGDAAREKGFSHYIAHGKDGNSHEKDAERDDNISRSWKSSYPVGRGRGDSSHHPSQNTQKSSATYGYGRGKPDNEIPSFPGSRGKFTSGSTNTASSGSSRPFHLGLLSDRPGGTSGDRTAFRYSRMKLLDIYRTSHVTDFKMPLGDCEELSAFMQEETLEPLALSAPTADEAAILKAIDKGDIINSGVHQASKDGPVGKNGREDQQGGMEDVKGETAASLRGFPGNTDLPARADSLRPETSAYVVPQRSRLIGEHRPGPTADYIQQMPFALDQESKVAGITGVDGFVTPTYPNPESLSLYYKDPQGQVQGPFSGADIIGWFEAGYFGIDLLVRVANAPPDAPFLLLGDVMPHLRAKARPPPGFAATKPSDMLMPETLPTGNFVSSSNTHAGSASVGAFDSGLSRKDGAVEAQNRFLESLMSNSVRDPSAEMLALTAGMTEYGSSGIGNITVSGGETGNSMNYLLAQKRLLERQKSLQNPGSFWSGDSIPAAQVQNKDIEASALHTKLHPPMADPPRQALQSQNVDLLAMLHSAEKPQAPASNSGLPAWSNYPEAKNLDPRGHGVDLTQGSLNMHGASVQSSQQATTAIQQQNFMPLNMSQIAHLGPEKLRAEISQDPQLLTRLQHHQQPDDLYGSQRTPLPTGDSSNLGLQKMKEVLEADRVLTAHGTQEGQQPSDPSIMNKKGMEGVGPSQSSVPSLLPHEIFGGVPSKDHYSHPQKLEDKVNVNTQLKASMVNPMLTEVANRREDDSDQQEVRSHERGIGIGKTGIMSENILGSGSTEVIWAAPSAPKEFPEAPFDPKPETLSSHISNQVQDLKISSENILGGSEPTVATEVKASDTQDTKKSEKKKKQKKKQAGADVAKGAPKRVTSQQPRQETLVGSDQGGAKHDLQDDAEELFWGSPIKVESSSKSADPPLGLESSLVLPAKSFSEDYDTNKGEWEPNAATANQRGWKPTQGPRPKSLLEIQAEEQLRAQRGLAMENAKPAVSAASVSSIPWNGMLTTSDQQSTAVSKSVDGLESVGDSRNRRSQLHDLLAEEVLARSSNTDNEDMGNTNDMAFPPLSSAVVQPDAPAFDDTDFIEAKDSKKSKKKATKAKGSAVKAPAPVVSFDSSTVSVPTEKGKPSKQSHQEKEILPAPPSGPSFGDFVPWKSDQASAVPAPAWSSESAKVQRPLSLRDIQREQERRSAVAQQQPPSPTPAKVSINQRNHANVPSWQASGSSPSKAVAPVQMSSNASSRSKSNAEDDLFWGPSEHAKQDKKQSEFPTLSSQTRSSTIKDQSPMNRQKSQASRLPLSTAPTANHAGKGKAEAANRQTEAMDFRDWCESEWARLTGTNDTSFLEFCIKQPTVEAEMLLRENLGSFDRNGEFIDKFLNYKAFLSTDVIEMAFQLPARAVRGDGAGRANHASAAKAASSNETELDGGKKKGKKGKKVSAAVLGFNVVSNRIMMGEIQNVED</sequence>
<evidence type="ECO:0000256" key="1">
    <source>
        <dbReference type="SAM" id="MobiDB-lite"/>
    </source>
</evidence>
<feature type="compositionally biased region" description="Polar residues" evidence="1">
    <location>
        <begin position="1058"/>
        <end position="1070"/>
    </location>
</feature>
<keyword evidence="4" id="KW-1185">Reference proteome</keyword>
<dbReference type="HOGENOM" id="CLU_002948_0_0_1"/>
<feature type="region of interest" description="Disordered" evidence="1">
    <location>
        <begin position="1231"/>
        <end position="1504"/>
    </location>
</feature>
<dbReference type="EnsemblPlants" id="OGLUM07G14390.1">
    <property type="protein sequence ID" value="OGLUM07G14390.1"/>
    <property type="gene ID" value="OGLUM07G14390"/>
</dbReference>